<name>A0A0B6YM28_9EUPU</name>
<dbReference type="PANTHER" id="PTHR43313">
    <property type="entry name" value="SHORT-CHAIN DEHYDROGENASE/REDUCTASE FAMILY 9C"/>
    <property type="match status" value="1"/>
</dbReference>
<gene>
    <name evidence="1" type="primary">ORF29647</name>
</gene>
<accession>A0A0B6YM28</accession>
<sequence>GVSGFGNAEFLSLDTYKKILDVNLIGTLRITKTCLPLIRAAKGRVIIMSGSTGQLALPGQSASCLSNFGLEAFSDALRLELQPFNVKVITIRPGNFAGATGMLNKSGLEKVQLDFDALKQNTDKEILTAYGQNFLDNQYSQLLELSKSTASSLINVVDAMENAVRSQNPKSQVLVDGGNQLIDLGNILIRLRPFLPCSLFDHLVSKFYQTGIN</sequence>
<reference evidence="1" key="1">
    <citation type="submission" date="2014-12" db="EMBL/GenBank/DDBJ databases">
        <title>Insight into the proteome of Arion vulgaris.</title>
        <authorList>
            <person name="Aradska J."/>
            <person name="Bulat T."/>
            <person name="Smidak R."/>
            <person name="Sarate P."/>
            <person name="Gangsoo J."/>
            <person name="Sialana F."/>
            <person name="Bilban M."/>
            <person name="Lubec G."/>
        </authorList>
    </citation>
    <scope>NUCLEOTIDE SEQUENCE</scope>
    <source>
        <tissue evidence="1">Skin</tissue>
    </source>
</reference>
<dbReference type="PANTHER" id="PTHR43313:SF1">
    <property type="entry name" value="3BETA-HYDROXYSTEROID DEHYDROGENASE DHS-16"/>
    <property type="match status" value="1"/>
</dbReference>
<dbReference type="EMBL" id="HACG01010377">
    <property type="protein sequence ID" value="CEK57242.1"/>
    <property type="molecule type" value="Transcribed_RNA"/>
</dbReference>
<dbReference type="SUPFAM" id="SSF51735">
    <property type="entry name" value="NAD(P)-binding Rossmann-fold domains"/>
    <property type="match status" value="1"/>
</dbReference>
<dbReference type="Gene3D" id="3.40.50.720">
    <property type="entry name" value="NAD(P)-binding Rossmann-like Domain"/>
    <property type="match status" value="1"/>
</dbReference>
<dbReference type="GO" id="GO:0016491">
    <property type="term" value="F:oxidoreductase activity"/>
    <property type="evidence" value="ECO:0007669"/>
    <property type="project" value="TreeGrafter"/>
</dbReference>
<evidence type="ECO:0000313" key="1">
    <source>
        <dbReference type="EMBL" id="CEK57242.1"/>
    </source>
</evidence>
<protein>
    <submittedName>
        <fullName evidence="1">Uncharacterized protein</fullName>
    </submittedName>
</protein>
<dbReference type="GO" id="GO:0008202">
    <property type="term" value="P:steroid metabolic process"/>
    <property type="evidence" value="ECO:0007669"/>
    <property type="project" value="TreeGrafter"/>
</dbReference>
<feature type="non-terminal residue" evidence="1">
    <location>
        <position position="1"/>
    </location>
</feature>
<dbReference type="Pfam" id="PF00106">
    <property type="entry name" value="adh_short"/>
    <property type="match status" value="1"/>
</dbReference>
<dbReference type="AlphaFoldDB" id="A0A0B6YM28"/>
<dbReference type="InterPro" id="IPR002347">
    <property type="entry name" value="SDR_fam"/>
</dbReference>
<dbReference type="InterPro" id="IPR036291">
    <property type="entry name" value="NAD(P)-bd_dom_sf"/>
</dbReference>
<proteinExistence type="predicted"/>
<organism evidence="1">
    <name type="scientific">Arion vulgaris</name>
    <dbReference type="NCBI Taxonomy" id="1028688"/>
    <lineage>
        <taxon>Eukaryota</taxon>
        <taxon>Metazoa</taxon>
        <taxon>Spiralia</taxon>
        <taxon>Lophotrochozoa</taxon>
        <taxon>Mollusca</taxon>
        <taxon>Gastropoda</taxon>
        <taxon>Heterobranchia</taxon>
        <taxon>Euthyneura</taxon>
        <taxon>Panpulmonata</taxon>
        <taxon>Eupulmonata</taxon>
        <taxon>Stylommatophora</taxon>
        <taxon>Helicina</taxon>
        <taxon>Arionoidea</taxon>
        <taxon>Arionidae</taxon>
        <taxon>Arion</taxon>
    </lineage>
</organism>